<organism evidence="2 3">
    <name type="scientific">Ampelomyces quisqualis</name>
    <name type="common">Powdery mildew agent</name>
    <dbReference type="NCBI Taxonomy" id="50730"/>
    <lineage>
        <taxon>Eukaryota</taxon>
        <taxon>Fungi</taxon>
        <taxon>Dikarya</taxon>
        <taxon>Ascomycota</taxon>
        <taxon>Pezizomycotina</taxon>
        <taxon>Dothideomycetes</taxon>
        <taxon>Pleosporomycetidae</taxon>
        <taxon>Pleosporales</taxon>
        <taxon>Pleosporineae</taxon>
        <taxon>Phaeosphaeriaceae</taxon>
        <taxon>Ampelomyces</taxon>
    </lineage>
</organism>
<accession>A0A6A5QGM3</accession>
<gene>
    <name evidence="2" type="ORF">BDU57DRAFT_519778</name>
</gene>
<dbReference type="AlphaFoldDB" id="A0A6A5QGM3"/>
<sequence>MQCRILSTSLDSPNSIGVKTNYPSNAYHSLLYYANLTISTNIKILFVVHIATGRYGLAQGLFRSESLSPLLSSVRVVSVVIGCTLCIFLCMYCIEEVCCRPAFLLGMILP</sequence>
<name>A0A6A5QGM3_AMPQU</name>
<evidence type="ECO:0000313" key="3">
    <source>
        <dbReference type="Proteomes" id="UP000800096"/>
    </source>
</evidence>
<evidence type="ECO:0000313" key="2">
    <source>
        <dbReference type="EMBL" id="KAF1914653.1"/>
    </source>
</evidence>
<keyword evidence="1" id="KW-0812">Transmembrane</keyword>
<dbReference type="Proteomes" id="UP000800096">
    <property type="component" value="Unassembled WGS sequence"/>
</dbReference>
<protein>
    <submittedName>
        <fullName evidence="2">Uncharacterized protein</fullName>
    </submittedName>
</protein>
<evidence type="ECO:0000256" key="1">
    <source>
        <dbReference type="SAM" id="Phobius"/>
    </source>
</evidence>
<keyword evidence="3" id="KW-1185">Reference proteome</keyword>
<reference evidence="2" key="1">
    <citation type="journal article" date="2020" name="Stud. Mycol.">
        <title>101 Dothideomycetes genomes: a test case for predicting lifestyles and emergence of pathogens.</title>
        <authorList>
            <person name="Haridas S."/>
            <person name="Albert R."/>
            <person name="Binder M."/>
            <person name="Bloem J."/>
            <person name="Labutti K."/>
            <person name="Salamov A."/>
            <person name="Andreopoulos B."/>
            <person name="Baker S."/>
            <person name="Barry K."/>
            <person name="Bills G."/>
            <person name="Bluhm B."/>
            <person name="Cannon C."/>
            <person name="Castanera R."/>
            <person name="Culley D."/>
            <person name="Daum C."/>
            <person name="Ezra D."/>
            <person name="Gonzalez J."/>
            <person name="Henrissat B."/>
            <person name="Kuo A."/>
            <person name="Liang C."/>
            <person name="Lipzen A."/>
            <person name="Lutzoni F."/>
            <person name="Magnuson J."/>
            <person name="Mondo S."/>
            <person name="Nolan M."/>
            <person name="Ohm R."/>
            <person name="Pangilinan J."/>
            <person name="Park H.-J."/>
            <person name="Ramirez L."/>
            <person name="Alfaro M."/>
            <person name="Sun H."/>
            <person name="Tritt A."/>
            <person name="Yoshinaga Y."/>
            <person name="Zwiers L.-H."/>
            <person name="Turgeon B."/>
            <person name="Goodwin S."/>
            <person name="Spatafora J."/>
            <person name="Crous P."/>
            <person name="Grigoriev I."/>
        </authorList>
    </citation>
    <scope>NUCLEOTIDE SEQUENCE</scope>
    <source>
        <strain evidence="2">HMLAC05119</strain>
    </source>
</reference>
<proteinExistence type="predicted"/>
<dbReference type="EMBL" id="ML979137">
    <property type="protein sequence ID" value="KAF1914653.1"/>
    <property type="molecule type" value="Genomic_DNA"/>
</dbReference>
<feature type="transmembrane region" description="Helical" evidence="1">
    <location>
        <begin position="30"/>
        <end position="52"/>
    </location>
</feature>
<keyword evidence="1" id="KW-1133">Transmembrane helix</keyword>
<feature type="transmembrane region" description="Helical" evidence="1">
    <location>
        <begin position="72"/>
        <end position="94"/>
    </location>
</feature>
<keyword evidence="1" id="KW-0472">Membrane</keyword>